<dbReference type="Gene3D" id="1.10.340.70">
    <property type="match status" value="1"/>
</dbReference>
<evidence type="ECO:0000256" key="12">
    <source>
        <dbReference type="ARBA" id="ARBA00022908"/>
    </source>
</evidence>
<evidence type="ECO:0000256" key="17">
    <source>
        <dbReference type="SAM" id="MobiDB-lite"/>
    </source>
</evidence>
<feature type="region of interest" description="Disordered" evidence="17">
    <location>
        <begin position="226"/>
        <end position="272"/>
    </location>
</feature>
<dbReference type="InterPro" id="IPR012337">
    <property type="entry name" value="RNaseH-like_sf"/>
</dbReference>
<evidence type="ECO:0000256" key="1">
    <source>
        <dbReference type="ARBA" id="ARBA00012493"/>
    </source>
</evidence>
<feature type="compositionally biased region" description="Basic and acidic residues" evidence="17">
    <location>
        <begin position="1717"/>
        <end position="1735"/>
    </location>
</feature>
<dbReference type="FunFam" id="3.10.10.10:FF:000007">
    <property type="entry name" value="Retrovirus-related Pol polyprotein from transposon 17.6-like Protein"/>
    <property type="match status" value="1"/>
</dbReference>
<keyword evidence="10" id="KW-0460">Magnesium</keyword>
<feature type="region of interest" description="Disordered" evidence="17">
    <location>
        <begin position="1715"/>
        <end position="1760"/>
    </location>
</feature>
<dbReference type="Pfam" id="PF17917">
    <property type="entry name" value="RT_RNaseH"/>
    <property type="match status" value="1"/>
</dbReference>
<dbReference type="GO" id="GO:0004519">
    <property type="term" value="F:endonuclease activity"/>
    <property type="evidence" value="ECO:0007669"/>
    <property type="project" value="UniProtKB-KW"/>
</dbReference>
<keyword evidence="11" id="KW-0694">RNA-binding</keyword>
<evidence type="ECO:0000259" key="20">
    <source>
        <dbReference type="PROSITE" id="PS50994"/>
    </source>
</evidence>
<dbReference type="SUPFAM" id="SSF53098">
    <property type="entry name" value="Ribonuclease H-like"/>
    <property type="match status" value="1"/>
</dbReference>
<dbReference type="PROSITE" id="PS50878">
    <property type="entry name" value="RT_POL"/>
    <property type="match status" value="1"/>
</dbReference>
<dbReference type="GO" id="GO:0004190">
    <property type="term" value="F:aspartic-type endopeptidase activity"/>
    <property type="evidence" value="ECO:0007669"/>
    <property type="project" value="UniProtKB-KW"/>
</dbReference>
<dbReference type="GO" id="GO:0015074">
    <property type="term" value="P:DNA integration"/>
    <property type="evidence" value="ECO:0007669"/>
    <property type="project" value="UniProtKB-KW"/>
</dbReference>
<evidence type="ECO:0000313" key="22">
    <source>
        <dbReference type="Proteomes" id="UP000629468"/>
    </source>
</evidence>
<name>A0A8H7C1G2_AGABI</name>
<keyword evidence="3" id="KW-0808">Transferase</keyword>
<dbReference type="InterPro" id="IPR041588">
    <property type="entry name" value="Integrase_H2C2"/>
</dbReference>
<keyword evidence="6" id="KW-0479">Metal-binding</keyword>
<dbReference type="Pfam" id="PF00078">
    <property type="entry name" value="RVT_1"/>
    <property type="match status" value="1"/>
</dbReference>
<dbReference type="GO" id="GO:0006508">
    <property type="term" value="P:proteolysis"/>
    <property type="evidence" value="ECO:0007669"/>
    <property type="project" value="UniProtKB-KW"/>
</dbReference>
<feature type="region of interest" description="Disordered" evidence="17">
    <location>
        <begin position="285"/>
        <end position="315"/>
    </location>
</feature>
<accession>A0A8H7C1G2</accession>
<evidence type="ECO:0000256" key="5">
    <source>
        <dbReference type="ARBA" id="ARBA00022722"/>
    </source>
</evidence>
<dbReference type="GO" id="GO:0046872">
    <property type="term" value="F:metal ion binding"/>
    <property type="evidence" value="ECO:0007669"/>
    <property type="project" value="UniProtKB-KW"/>
</dbReference>
<dbReference type="InterPro" id="IPR036397">
    <property type="entry name" value="RNaseH_sf"/>
</dbReference>
<dbReference type="InterPro" id="IPR021109">
    <property type="entry name" value="Peptidase_aspartic_dom_sf"/>
</dbReference>
<feature type="domain" description="Reverse transcriptase" evidence="19">
    <location>
        <begin position="695"/>
        <end position="876"/>
    </location>
</feature>
<evidence type="ECO:0000256" key="7">
    <source>
        <dbReference type="ARBA" id="ARBA00022750"/>
    </source>
</evidence>
<feature type="compositionally biased region" description="Acidic residues" evidence="17">
    <location>
        <begin position="1664"/>
        <end position="1678"/>
    </location>
</feature>
<dbReference type="FunFam" id="3.30.70.270:FF:000020">
    <property type="entry name" value="Transposon Tf2-6 polyprotein-like Protein"/>
    <property type="match status" value="1"/>
</dbReference>
<evidence type="ECO:0000259" key="19">
    <source>
        <dbReference type="PROSITE" id="PS50878"/>
    </source>
</evidence>
<feature type="compositionally biased region" description="Acidic residues" evidence="17">
    <location>
        <begin position="1751"/>
        <end position="1760"/>
    </location>
</feature>
<dbReference type="Gene3D" id="2.40.70.10">
    <property type="entry name" value="Acid Proteases"/>
    <property type="match status" value="1"/>
</dbReference>
<evidence type="ECO:0000256" key="6">
    <source>
        <dbReference type="ARBA" id="ARBA00022723"/>
    </source>
</evidence>
<gene>
    <name evidence="21" type="ORF">Agabi119p4_11554</name>
</gene>
<dbReference type="GO" id="GO:0005634">
    <property type="term" value="C:nucleus"/>
    <property type="evidence" value="ECO:0007669"/>
    <property type="project" value="UniProtKB-ARBA"/>
</dbReference>
<dbReference type="PROSITE" id="PS50994">
    <property type="entry name" value="INTEGRASE"/>
    <property type="match status" value="1"/>
</dbReference>
<evidence type="ECO:0000256" key="14">
    <source>
        <dbReference type="ARBA" id="ARBA00022932"/>
    </source>
</evidence>
<proteinExistence type="predicted"/>
<dbReference type="GO" id="GO:0006338">
    <property type="term" value="P:chromatin remodeling"/>
    <property type="evidence" value="ECO:0007669"/>
    <property type="project" value="UniProtKB-ARBA"/>
</dbReference>
<evidence type="ECO:0000256" key="13">
    <source>
        <dbReference type="ARBA" id="ARBA00022918"/>
    </source>
</evidence>
<dbReference type="Gene3D" id="3.30.70.270">
    <property type="match status" value="2"/>
</dbReference>
<dbReference type="InterPro" id="IPR000953">
    <property type="entry name" value="Chromo/chromo_shadow_dom"/>
</dbReference>
<dbReference type="Pfam" id="PF17921">
    <property type="entry name" value="Integrase_H2C2"/>
    <property type="match status" value="1"/>
</dbReference>
<dbReference type="CDD" id="cd01647">
    <property type="entry name" value="RT_LTR"/>
    <property type="match status" value="1"/>
</dbReference>
<dbReference type="Gene3D" id="3.30.420.10">
    <property type="entry name" value="Ribonuclease H-like superfamily/Ribonuclease H"/>
    <property type="match status" value="1"/>
</dbReference>
<dbReference type="Gene3D" id="2.40.50.40">
    <property type="match status" value="1"/>
</dbReference>
<evidence type="ECO:0000259" key="18">
    <source>
        <dbReference type="PROSITE" id="PS50013"/>
    </source>
</evidence>
<keyword evidence="15" id="KW-0238">DNA-binding</keyword>
<dbReference type="InterPro" id="IPR001584">
    <property type="entry name" value="Integrase_cat-core"/>
</dbReference>
<dbReference type="Pfam" id="PF00385">
    <property type="entry name" value="Chromo"/>
    <property type="match status" value="1"/>
</dbReference>
<dbReference type="Proteomes" id="UP000629468">
    <property type="component" value="Unassembled WGS sequence"/>
</dbReference>
<keyword evidence="12" id="KW-0229">DNA integration</keyword>
<reference evidence="21 22" key="1">
    <citation type="journal article" name="Sci. Rep.">
        <title>Telomere-to-telomere assembled and centromere annotated genomes of the two main subspecies of the button mushroom Agaricus bisporus reveal especially polymorphic chromosome ends.</title>
        <authorList>
            <person name="Sonnenberg A.S.M."/>
            <person name="Sedaghat-Telgerd N."/>
            <person name="Lavrijssen B."/>
            <person name="Ohm R.A."/>
            <person name="Hendrickx P.M."/>
            <person name="Scholtmeijer K."/>
            <person name="Baars J.J.P."/>
            <person name="van Peer A."/>
        </authorList>
    </citation>
    <scope>NUCLEOTIDE SEQUENCE [LARGE SCALE GENOMIC DNA]</scope>
    <source>
        <strain evidence="21 22">H119_p4</strain>
    </source>
</reference>
<evidence type="ECO:0000256" key="4">
    <source>
        <dbReference type="ARBA" id="ARBA00022695"/>
    </source>
</evidence>
<dbReference type="Gene3D" id="3.10.10.10">
    <property type="entry name" value="HIV Type 1 Reverse Transcriptase, subunit A, domain 1"/>
    <property type="match status" value="1"/>
</dbReference>
<dbReference type="InterPro" id="IPR000477">
    <property type="entry name" value="RT_dom"/>
</dbReference>
<sequence length="1760" mass="201187">MDNEPDSEGFARVNSYSNSNTLPTITRGILTPTILDDWQVLCQRIFSNRQVPAGDQVRRVLRSFNDLRLRNYVSEHYTYLETITFDEFMVLIRDEFLPLGWDDDILSKILQLQGPRPFDQWVATLRNNNGLLKDTGKSLSDSRMREQIKMAMNDDIKKRYRERKDILGLESIPTLERWIARITVLAEEVESAEKDQMKKITDATVVALAKYLQDNQLLPSVPQKPSLAFRLSDPRPSLESRISDPRPSLESRISSGPRPPLASRISNPLAPRPQVTTAAPLVQRFAPANPPRVPPFNRPRTYTRTPVPSNYPRPPPLNEDTRKVCFDHSACFKCRQPYADHIADNCALDNLHHRYWEHNYTKEELEKLRREFLERQGLPYIPETSAAILGEEYEESSGVLEDDIGGGAEEYVSTSLPSHLWWTCRVDSAVRSTTPVKALIDHGSPTVLISYDLATRLSLRQTTLHRRILMESPLGDEQGKSCGRSEITQETSLKIFSCDGQWTAQPVRALIVPHLHLDLILGLNFLTTNKIVVDAETRSVFAKDSGYQLLQPHLLDGKGVRQRRKGNLQKLLYREREQKEKKERQWEPVFREITRNIRQTSPVATRHFSFALLQQKITDLSHQKSIRDKYAQADAALKEEFKDRFPTDLPHVDSLPEDVYHRILLTATEKMCISRTYSCPRKYRDAWRILIEGHLKAGRIRPSSSPFSSPSFLIPKADRQALPRWVNDYRRLNDITVTDRYPLPRIDDILADCARGKIWGKIDMTNAFFQTRMHPDDIQYTATRTPFGLYEWTVMPMGLKNSPATHQRRVTTALRHLIGKICHVYLDDIIIWSSTFEEHVENCRRVLETLRKAQLLCSATKTSLFHDEIYFLGHKISARGVEADPTKIEKILDWPRPRSASEVRRFLGLCKFVSQYIPRFSEIASPLYPLTSKRFNNQFPPWTEEHEKTFQTIKNLMVNRKCLVTIDHDNMEDNQIFVTCDASSVGTGAVLSFGKSWETARPVAFESRPLVGAELNYPTHEQELLAIIRSLKKWRMDLLGNHFTVFTDHKTLLNFNNQKDLSRRQARWMEFLSQYDYNIQYLPGHVNTAADALSRMLEQKQERIDRQLPPAIVVASILAASIEITPQSPSKDPALCAAVFQVESDEEFLDLVKEGYTTDEFVMKLRRHMNTEGEAAKFGIEEKDGLYFVKGRLVIPKVAKIRERLFQLAHDLLGHFGGKKSYAALQASFYWPRMQKELENGYVPSCAECQRNKARTSRNPGPLHLLPIPDARFSAIAIDFVGPMPEEENYNYLATITDRLGADIKLIPCRTDMTAPEFAHLFFDHWFCDNGAPSEIITDRDRLFVSTFWAELMKLIGIEHKMSTAYHPQTDGASERTNKTVLQALRFFVDRNQKGWVKALPRVRFYLMNSVNSSTGLSGFQLKSGHSPRLIPPLAPLPRKAPKETKDAQQLIKEIQTNEQEAKDNLLAAKIYQAHYANAHRAPEPVIKEGDRVLLDTANLRREHLGKGQGRVAKLMPRWDGPYSVIKAHPDSSSYTLNLTGISNIHPTFHVSRLKPFRENDNTVFPSRGFAEPGPICTDEGTWEHTVEKVIDERARGRGKQYLVRWVGFGPEHDEWIAGSRLMNNEALDHWEKTGVNVLKDSKHKRRAETPASEAVGLLEQEAEYNADISDSDNDGPETAERWSNAHAAGISTSAVRDGGWLKFGRGKNVEEQISMTRKEGGAEHDGTSIRRQENNEEDENALVINHGYDADDEADGVFE</sequence>
<keyword evidence="4" id="KW-0548">Nucleotidyltransferase</keyword>
<keyword evidence="9" id="KW-0378">Hydrolase</keyword>
<dbReference type="GO" id="GO:0003677">
    <property type="term" value="F:DNA binding"/>
    <property type="evidence" value="ECO:0007669"/>
    <property type="project" value="UniProtKB-KW"/>
</dbReference>
<dbReference type="SMART" id="SM00298">
    <property type="entry name" value="CHROMO"/>
    <property type="match status" value="1"/>
</dbReference>
<keyword evidence="8" id="KW-0255">Endonuclease</keyword>
<dbReference type="InterPro" id="IPR043502">
    <property type="entry name" value="DNA/RNA_pol_sf"/>
</dbReference>
<evidence type="ECO:0000256" key="11">
    <source>
        <dbReference type="ARBA" id="ARBA00022884"/>
    </source>
</evidence>
<evidence type="ECO:0000256" key="15">
    <source>
        <dbReference type="ARBA" id="ARBA00023125"/>
    </source>
</evidence>
<feature type="compositionally biased region" description="Basic and acidic residues" evidence="17">
    <location>
        <begin position="232"/>
        <end position="249"/>
    </location>
</feature>
<dbReference type="GO" id="GO:0006310">
    <property type="term" value="P:DNA recombination"/>
    <property type="evidence" value="ECO:0007669"/>
    <property type="project" value="UniProtKB-KW"/>
</dbReference>
<evidence type="ECO:0000256" key="10">
    <source>
        <dbReference type="ARBA" id="ARBA00022842"/>
    </source>
</evidence>
<evidence type="ECO:0000256" key="2">
    <source>
        <dbReference type="ARBA" id="ARBA00022670"/>
    </source>
</evidence>
<feature type="domain" description="Chromo" evidence="18">
    <location>
        <begin position="1585"/>
        <end position="1643"/>
    </location>
</feature>
<evidence type="ECO:0000256" key="3">
    <source>
        <dbReference type="ARBA" id="ARBA00022679"/>
    </source>
</evidence>
<evidence type="ECO:0000256" key="16">
    <source>
        <dbReference type="ARBA" id="ARBA00023172"/>
    </source>
</evidence>
<organism evidence="21 22">
    <name type="scientific">Agaricus bisporus var. burnettii</name>
    <dbReference type="NCBI Taxonomy" id="192524"/>
    <lineage>
        <taxon>Eukaryota</taxon>
        <taxon>Fungi</taxon>
        <taxon>Dikarya</taxon>
        <taxon>Basidiomycota</taxon>
        <taxon>Agaricomycotina</taxon>
        <taxon>Agaricomycetes</taxon>
        <taxon>Agaricomycetidae</taxon>
        <taxon>Agaricales</taxon>
        <taxon>Agaricineae</taxon>
        <taxon>Agaricaceae</taxon>
        <taxon>Agaricus</taxon>
    </lineage>
</organism>
<dbReference type="PROSITE" id="PS50013">
    <property type="entry name" value="CHROMO_2"/>
    <property type="match status" value="1"/>
</dbReference>
<dbReference type="Pfam" id="PF24626">
    <property type="entry name" value="SH3_Tf2-1"/>
    <property type="match status" value="1"/>
</dbReference>
<keyword evidence="5" id="KW-0540">Nuclease</keyword>
<dbReference type="InterPro" id="IPR050951">
    <property type="entry name" value="Retrovirus_Pol_polyprotein"/>
</dbReference>
<keyword evidence="7" id="KW-0064">Aspartyl protease</keyword>
<dbReference type="InterPro" id="IPR016197">
    <property type="entry name" value="Chromo-like_dom_sf"/>
</dbReference>
<dbReference type="InterPro" id="IPR043128">
    <property type="entry name" value="Rev_trsase/Diguanyl_cyclase"/>
</dbReference>
<dbReference type="EC" id="2.7.7.49" evidence="1"/>
<evidence type="ECO:0000313" key="21">
    <source>
        <dbReference type="EMBL" id="KAF7759859.1"/>
    </source>
</evidence>
<dbReference type="SUPFAM" id="SSF56672">
    <property type="entry name" value="DNA/RNA polymerases"/>
    <property type="match status" value="1"/>
</dbReference>
<dbReference type="PANTHER" id="PTHR37984:SF5">
    <property type="entry name" value="PROTEIN NYNRIN-LIKE"/>
    <property type="match status" value="1"/>
</dbReference>
<feature type="region of interest" description="Disordered" evidence="17">
    <location>
        <begin position="1664"/>
        <end position="1683"/>
    </location>
</feature>
<comment type="caution">
    <text evidence="21">The sequence shown here is derived from an EMBL/GenBank/DDBJ whole genome shotgun (WGS) entry which is preliminary data.</text>
</comment>
<dbReference type="InterPro" id="IPR041373">
    <property type="entry name" value="RT_RNaseH"/>
</dbReference>
<dbReference type="SUPFAM" id="SSF54160">
    <property type="entry name" value="Chromo domain-like"/>
    <property type="match status" value="1"/>
</dbReference>
<dbReference type="CDD" id="cd00303">
    <property type="entry name" value="retropepsin_like"/>
    <property type="match status" value="1"/>
</dbReference>
<keyword evidence="13" id="KW-0695">RNA-directed DNA polymerase</keyword>
<dbReference type="CDD" id="cd09274">
    <property type="entry name" value="RNase_HI_RT_Ty3"/>
    <property type="match status" value="1"/>
</dbReference>
<protein>
    <recommendedName>
        <fullName evidence="1">RNA-directed DNA polymerase</fullName>
        <ecNumber evidence="1">2.7.7.49</ecNumber>
    </recommendedName>
</protein>
<dbReference type="PANTHER" id="PTHR37984">
    <property type="entry name" value="PROTEIN CBG26694"/>
    <property type="match status" value="1"/>
</dbReference>
<keyword evidence="16" id="KW-0233">DNA recombination</keyword>
<evidence type="ECO:0000256" key="9">
    <source>
        <dbReference type="ARBA" id="ARBA00022801"/>
    </source>
</evidence>
<dbReference type="GO" id="GO:0003887">
    <property type="term" value="F:DNA-directed DNA polymerase activity"/>
    <property type="evidence" value="ECO:0007669"/>
    <property type="project" value="UniProtKB-KW"/>
</dbReference>
<dbReference type="InterPro" id="IPR056924">
    <property type="entry name" value="SH3_Tf2-1"/>
</dbReference>
<feature type="domain" description="Integrase catalytic" evidence="20">
    <location>
        <begin position="1265"/>
        <end position="1436"/>
    </location>
</feature>
<keyword evidence="14" id="KW-0239">DNA-directed DNA polymerase</keyword>
<dbReference type="GO" id="GO:0003964">
    <property type="term" value="F:RNA-directed DNA polymerase activity"/>
    <property type="evidence" value="ECO:0007669"/>
    <property type="project" value="UniProtKB-KW"/>
</dbReference>
<dbReference type="Pfam" id="PF08284">
    <property type="entry name" value="RVP_2"/>
    <property type="match status" value="1"/>
</dbReference>
<feature type="compositionally biased region" description="Pro residues" evidence="17">
    <location>
        <begin position="288"/>
        <end position="297"/>
    </location>
</feature>
<dbReference type="InterPro" id="IPR023780">
    <property type="entry name" value="Chromo_domain"/>
</dbReference>
<dbReference type="EMBL" id="JABXXO010000016">
    <property type="protein sequence ID" value="KAF7759859.1"/>
    <property type="molecule type" value="Genomic_DNA"/>
</dbReference>
<dbReference type="GO" id="GO:0003723">
    <property type="term" value="F:RNA binding"/>
    <property type="evidence" value="ECO:0007669"/>
    <property type="project" value="UniProtKB-KW"/>
</dbReference>
<evidence type="ECO:0000256" key="8">
    <source>
        <dbReference type="ARBA" id="ARBA00022759"/>
    </source>
</evidence>
<keyword evidence="2" id="KW-0645">Protease</keyword>